<keyword evidence="2" id="KW-1185">Reference proteome</keyword>
<reference evidence="1 2" key="1">
    <citation type="journal article" date="2014" name="BMC Genomics">
        <title>Comparative genomics of the major fungal agents of human and animal Sporotrichosis: Sporothrix schenckii and Sporothrix brasiliensis.</title>
        <authorList>
            <person name="Teixeira M.M."/>
            <person name="de Almeida L.G."/>
            <person name="Kubitschek-Barreira P."/>
            <person name="Alves F.L."/>
            <person name="Kioshima E.S."/>
            <person name="Abadio A.K."/>
            <person name="Fernandes L."/>
            <person name="Derengowski L.S."/>
            <person name="Ferreira K.S."/>
            <person name="Souza R.C."/>
            <person name="Ruiz J.C."/>
            <person name="de Andrade N.C."/>
            <person name="Paes H.C."/>
            <person name="Nicola A.M."/>
            <person name="Albuquerque P."/>
            <person name="Gerber A.L."/>
            <person name="Martins V.P."/>
            <person name="Peconick L.D."/>
            <person name="Neto A.V."/>
            <person name="Chaucanez C.B."/>
            <person name="Silva P.A."/>
            <person name="Cunha O.L."/>
            <person name="de Oliveira F.F."/>
            <person name="dos Santos T.C."/>
            <person name="Barros A.L."/>
            <person name="Soares M.A."/>
            <person name="de Oliveira L.M."/>
            <person name="Marini M.M."/>
            <person name="Villalobos-Duno H."/>
            <person name="Cunha M.M."/>
            <person name="de Hoog S."/>
            <person name="da Silveira J.F."/>
            <person name="Henrissat B."/>
            <person name="Nino-Vega G.A."/>
            <person name="Cisalpino P.S."/>
            <person name="Mora-Montes H.M."/>
            <person name="Almeida S.R."/>
            <person name="Stajich J.E."/>
            <person name="Lopes-Bezerra L.M."/>
            <person name="Vasconcelos A.T."/>
            <person name="Felipe M.S."/>
        </authorList>
    </citation>
    <scope>NUCLEOTIDE SEQUENCE [LARGE SCALE GENOMIC DNA]</scope>
    <source>
        <strain evidence="1 2">5110</strain>
    </source>
</reference>
<dbReference type="HOGENOM" id="CLU_2639707_0_0_1"/>
<dbReference type="GeneID" id="63678629"/>
<evidence type="ECO:0000313" key="1">
    <source>
        <dbReference type="EMBL" id="KIH87418.1"/>
    </source>
</evidence>
<protein>
    <submittedName>
        <fullName evidence="1">Uncharacterized protein</fullName>
    </submittedName>
</protein>
<sequence>MPSTRSSRPTTRSLFCALPSVAKRQAGKLDDLFEGGGDVKLVARAQYEDLRVKLVGQVTSRISVALRVPPPEVITRG</sequence>
<name>A0A0C2F8M7_9PEZI</name>
<dbReference type="RefSeq" id="XP_040615428.1">
    <property type="nucleotide sequence ID" value="XM_040763708.1"/>
</dbReference>
<dbReference type="VEuPathDB" id="FungiDB:SPBR_05432"/>
<organism evidence="1 2">
    <name type="scientific">Sporothrix brasiliensis 5110</name>
    <dbReference type="NCBI Taxonomy" id="1398154"/>
    <lineage>
        <taxon>Eukaryota</taxon>
        <taxon>Fungi</taxon>
        <taxon>Dikarya</taxon>
        <taxon>Ascomycota</taxon>
        <taxon>Pezizomycotina</taxon>
        <taxon>Sordariomycetes</taxon>
        <taxon>Sordariomycetidae</taxon>
        <taxon>Ophiostomatales</taxon>
        <taxon>Ophiostomataceae</taxon>
        <taxon>Sporothrix</taxon>
    </lineage>
</organism>
<accession>A0A0C2F8M7</accession>
<dbReference type="AlphaFoldDB" id="A0A0C2F8M7"/>
<proteinExistence type="predicted"/>
<evidence type="ECO:0000313" key="2">
    <source>
        <dbReference type="Proteomes" id="UP000031575"/>
    </source>
</evidence>
<comment type="caution">
    <text evidence="1">The sequence shown here is derived from an EMBL/GenBank/DDBJ whole genome shotgun (WGS) entry which is preliminary data.</text>
</comment>
<gene>
    <name evidence="1" type="ORF">SPBR_05432</name>
</gene>
<dbReference type="Proteomes" id="UP000031575">
    <property type="component" value="Unassembled WGS sequence"/>
</dbReference>
<dbReference type="EMBL" id="AWTV01000010">
    <property type="protein sequence ID" value="KIH87418.1"/>
    <property type="molecule type" value="Genomic_DNA"/>
</dbReference>